<dbReference type="EMBL" id="SEWE01000063">
    <property type="protein sequence ID" value="RYU75828.1"/>
    <property type="molecule type" value="Genomic_DNA"/>
</dbReference>
<accession>A0A4Q5L8E0</accession>
<organism evidence="1 2">
    <name type="scientific">Hymenobacter persicinus</name>
    <dbReference type="NCBI Taxonomy" id="2025506"/>
    <lineage>
        <taxon>Bacteria</taxon>
        <taxon>Pseudomonadati</taxon>
        <taxon>Bacteroidota</taxon>
        <taxon>Cytophagia</taxon>
        <taxon>Cytophagales</taxon>
        <taxon>Hymenobacteraceae</taxon>
        <taxon>Hymenobacter</taxon>
    </lineage>
</organism>
<gene>
    <name evidence="1" type="ORF">EWM57_19375</name>
</gene>
<reference evidence="1 2" key="1">
    <citation type="submission" date="2019-02" db="EMBL/GenBank/DDBJ databases">
        <title>Bacterial novel species isolated from soil.</title>
        <authorList>
            <person name="Jung H.-Y."/>
        </authorList>
    </citation>
    <scope>NUCLEOTIDE SEQUENCE [LARGE SCALE GENOMIC DNA]</scope>
    <source>
        <strain evidence="1 2">1-3-3-3</strain>
    </source>
</reference>
<protein>
    <submittedName>
        <fullName evidence="1">Uncharacterized protein</fullName>
    </submittedName>
</protein>
<name>A0A4Q5L8E0_9BACT</name>
<keyword evidence="2" id="KW-1185">Reference proteome</keyword>
<evidence type="ECO:0000313" key="1">
    <source>
        <dbReference type="EMBL" id="RYU75828.1"/>
    </source>
</evidence>
<comment type="caution">
    <text evidence="1">The sequence shown here is derived from an EMBL/GenBank/DDBJ whole genome shotgun (WGS) entry which is preliminary data.</text>
</comment>
<proteinExistence type="predicted"/>
<evidence type="ECO:0000313" key="2">
    <source>
        <dbReference type="Proteomes" id="UP000294155"/>
    </source>
</evidence>
<sequence length="73" mass="8252">MNSTAPTPFSLVKTCVFRRYITLRNYSAAPVASLVAEAARRAARKLRKKEVKSERLRDFYGWCAGCEAYGSIF</sequence>
<dbReference type="RefSeq" id="WP_129922962.1">
    <property type="nucleotide sequence ID" value="NZ_SEWE01000063.1"/>
</dbReference>
<dbReference type="AlphaFoldDB" id="A0A4Q5L8E0"/>
<dbReference type="Proteomes" id="UP000294155">
    <property type="component" value="Unassembled WGS sequence"/>
</dbReference>